<reference evidence="1" key="2">
    <citation type="journal article" date="2015" name="Data Brief">
        <title>Shoot transcriptome of the giant reed, Arundo donax.</title>
        <authorList>
            <person name="Barrero R.A."/>
            <person name="Guerrero F.D."/>
            <person name="Moolhuijzen P."/>
            <person name="Goolsby J.A."/>
            <person name="Tidwell J."/>
            <person name="Bellgard S.E."/>
            <person name="Bellgard M.I."/>
        </authorList>
    </citation>
    <scope>NUCLEOTIDE SEQUENCE</scope>
    <source>
        <tissue evidence="1">Shoot tissue taken approximately 20 cm above the soil surface</tissue>
    </source>
</reference>
<dbReference type="AlphaFoldDB" id="A0A0A8Y499"/>
<organism evidence="1">
    <name type="scientific">Arundo donax</name>
    <name type="common">Giant reed</name>
    <name type="synonym">Donax arundinaceus</name>
    <dbReference type="NCBI Taxonomy" id="35708"/>
    <lineage>
        <taxon>Eukaryota</taxon>
        <taxon>Viridiplantae</taxon>
        <taxon>Streptophyta</taxon>
        <taxon>Embryophyta</taxon>
        <taxon>Tracheophyta</taxon>
        <taxon>Spermatophyta</taxon>
        <taxon>Magnoliopsida</taxon>
        <taxon>Liliopsida</taxon>
        <taxon>Poales</taxon>
        <taxon>Poaceae</taxon>
        <taxon>PACMAD clade</taxon>
        <taxon>Arundinoideae</taxon>
        <taxon>Arundineae</taxon>
        <taxon>Arundo</taxon>
    </lineage>
</organism>
<reference evidence="1" key="1">
    <citation type="submission" date="2014-09" db="EMBL/GenBank/DDBJ databases">
        <authorList>
            <person name="Magalhaes I.L.F."/>
            <person name="Oliveira U."/>
            <person name="Santos F.R."/>
            <person name="Vidigal T.H.D.A."/>
            <person name="Brescovit A.D."/>
            <person name="Santos A.J."/>
        </authorList>
    </citation>
    <scope>NUCLEOTIDE SEQUENCE</scope>
    <source>
        <tissue evidence="1">Shoot tissue taken approximately 20 cm above the soil surface</tissue>
    </source>
</reference>
<protein>
    <submittedName>
        <fullName evidence="1">Uncharacterized protein</fullName>
    </submittedName>
</protein>
<dbReference type="EMBL" id="GBRH01279163">
    <property type="protein sequence ID" value="JAD18732.1"/>
    <property type="molecule type" value="Transcribed_RNA"/>
</dbReference>
<evidence type="ECO:0000313" key="1">
    <source>
        <dbReference type="EMBL" id="JAD18732.1"/>
    </source>
</evidence>
<sequence length="19" mass="2190">MVTNFIFVESLNSVNFSKL</sequence>
<accession>A0A0A8Y499</accession>
<proteinExistence type="predicted"/>
<name>A0A0A8Y499_ARUDO</name>